<evidence type="ECO:0000256" key="1">
    <source>
        <dbReference type="ARBA" id="ARBA00006995"/>
    </source>
</evidence>
<comment type="caution">
    <text evidence="5">The sequence shown here is derived from an EMBL/GenBank/DDBJ whole genome shotgun (WGS) entry which is preliminary data.</text>
</comment>
<dbReference type="GO" id="GO:0006570">
    <property type="term" value="P:tyrosine metabolic process"/>
    <property type="evidence" value="ECO:0007669"/>
    <property type="project" value="TreeGrafter"/>
</dbReference>
<sequence>MASEHDKAVLWSIFNPTAPFGDIPGLNEEKELTDDDSFFDPNLLEKVKNLEIRGVSAAESGDLKTALIHFDQAIQILPKRASAYNNRAQVKRLLGDTESAIEDLEHAIVLSKGRGRTACQALVQRGLLFRLAHRDDDARADFERAAALGSMFAKQQAIILNPYAALCNRMLSEVIGNLRNPKVPEKQ</sequence>
<dbReference type="InterPro" id="IPR019734">
    <property type="entry name" value="TPR_rpt"/>
</dbReference>
<keyword evidence="4" id="KW-0802">TPR repeat</keyword>
<keyword evidence="6" id="KW-1185">Reference proteome</keyword>
<reference evidence="5" key="1">
    <citation type="submission" date="2023-08" db="EMBL/GenBank/DDBJ databases">
        <title>Pelteobagrus vachellii genome.</title>
        <authorList>
            <person name="Liu H."/>
        </authorList>
    </citation>
    <scope>NUCLEOTIDE SEQUENCE</scope>
    <source>
        <strain evidence="5">PRFRI_2022a</strain>
        <tissue evidence="5">Muscle</tissue>
    </source>
</reference>
<dbReference type="FunFam" id="1.25.40.10:FF:000213">
    <property type="entry name" value="Tetratricopeptide repeat domain 36"/>
    <property type="match status" value="1"/>
</dbReference>
<evidence type="ECO:0000313" key="6">
    <source>
        <dbReference type="Proteomes" id="UP001187315"/>
    </source>
</evidence>
<protein>
    <recommendedName>
        <fullName evidence="2">Tetratricopeptide repeat protein 36</fullName>
    </recommendedName>
</protein>
<dbReference type="Proteomes" id="UP001187315">
    <property type="component" value="Unassembled WGS sequence"/>
</dbReference>
<name>A0AA88SRB2_TACVA</name>
<dbReference type="InterPro" id="IPR038906">
    <property type="entry name" value="TTC36"/>
</dbReference>
<evidence type="ECO:0000256" key="4">
    <source>
        <dbReference type="ARBA" id="ARBA00022803"/>
    </source>
</evidence>
<dbReference type="SUPFAM" id="SSF48452">
    <property type="entry name" value="TPR-like"/>
    <property type="match status" value="1"/>
</dbReference>
<dbReference type="PANTHER" id="PTHR21405:SF0">
    <property type="entry name" value="TETRATRICOPEPTIDE REPEAT PROTEIN 36"/>
    <property type="match status" value="1"/>
</dbReference>
<evidence type="ECO:0000313" key="5">
    <source>
        <dbReference type="EMBL" id="KAK2848203.1"/>
    </source>
</evidence>
<dbReference type="Pfam" id="PF13181">
    <property type="entry name" value="TPR_8"/>
    <property type="match status" value="1"/>
</dbReference>
<comment type="similarity">
    <text evidence="1">Belongs to the TTC36 family.</text>
</comment>
<accession>A0AA88SRB2</accession>
<dbReference type="PANTHER" id="PTHR21405">
    <property type="entry name" value="CDNA SEQUENCE BC021608"/>
    <property type="match status" value="1"/>
</dbReference>
<gene>
    <name evidence="5" type="ORF">Q7C36_009885</name>
</gene>
<dbReference type="SMART" id="SM00028">
    <property type="entry name" value="TPR"/>
    <property type="match status" value="3"/>
</dbReference>
<dbReference type="Gene3D" id="1.25.40.10">
    <property type="entry name" value="Tetratricopeptide repeat domain"/>
    <property type="match status" value="1"/>
</dbReference>
<proteinExistence type="inferred from homology"/>
<dbReference type="AlphaFoldDB" id="A0AA88SRB2"/>
<evidence type="ECO:0000256" key="2">
    <source>
        <dbReference type="ARBA" id="ARBA00019994"/>
    </source>
</evidence>
<dbReference type="EMBL" id="JAVHJS010000009">
    <property type="protein sequence ID" value="KAK2848203.1"/>
    <property type="molecule type" value="Genomic_DNA"/>
</dbReference>
<evidence type="ECO:0000256" key="3">
    <source>
        <dbReference type="ARBA" id="ARBA00022737"/>
    </source>
</evidence>
<organism evidence="5 6">
    <name type="scientific">Tachysurus vachellii</name>
    <name type="common">Darkbarbel catfish</name>
    <name type="synonym">Pelteobagrus vachellii</name>
    <dbReference type="NCBI Taxonomy" id="175792"/>
    <lineage>
        <taxon>Eukaryota</taxon>
        <taxon>Metazoa</taxon>
        <taxon>Chordata</taxon>
        <taxon>Craniata</taxon>
        <taxon>Vertebrata</taxon>
        <taxon>Euteleostomi</taxon>
        <taxon>Actinopterygii</taxon>
        <taxon>Neopterygii</taxon>
        <taxon>Teleostei</taxon>
        <taxon>Ostariophysi</taxon>
        <taxon>Siluriformes</taxon>
        <taxon>Bagridae</taxon>
        <taxon>Tachysurus</taxon>
    </lineage>
</organism>
<dbReference type="InterPro" id="IPR011990">
    <property type="entry name" value="TPR-like_helical_dom_sf"/>
</dbReference>
<keyword evidence="3" id="KW-0677">Repeat</keyword>